<feature type="transmembrane region" description="Helical" evidence="9">
    <location>
        <begin position="172"/>
        <end position="193"/>
    </location>
</feature>
<feature type="transmembrane region" description="Helical" evidence="9">
    <location>
        <begin position="100"/>
        <end position="120"/>
    </location>
</feature>
<keyword evidence="7 8" id="KW-0472">Membrane</keyword>
<evidence type="ECO:0000256" key="2">
    <source>
        <dbReference type="ARBA" id="ARBA00022448"/>
    </source>
</evidence>
<dbReference type="GO" id="GO:0008982">
    <property type="term" value="F:protein-N(PI)-phosphohistidine-sugar phosphotransferase activity"/>
    <property type="evidence" value="ECO:0007669"/>
    <property type="project" value="UniProtKB-UniRule"/>
</dbReference>
<evidence type="ECO:0000256" key="3">
    <source>
        <dbReference type="ARBA" id="ARBA00022475"/>
    </source>
</evidence>
<dbReference type="PROSITE" id="PS51105">
    <property type="entry name" value="PTS_EIIC_TYPE_3"/>
    <property type="match status" value="1"/>
</dbReference>
<evidence type="ECO:0000256" key="1">
    <source>
        <dbReference type="ARBA" id="ARBA00004651"/>
    </source>
</evidence>
<sequence length="431" mass="46936">MADKHNFMAGLQQLAYATQGNRYLMSIANGFTSALPVLIIGAFSILLANIPIDSYSQFITETGLKPLISLPATVTINMMSLYVVFLIAYKLAESLDHNGIVVGMIALICFLITTPIDVLNNVKVLPITYLGAGGLFVAIFVALAVNAIYSTVIKLNWVINMGDNVPETVSQTFNGLIAALVNAVIFTAVAGIFKLTPDGSIHAFIYHSLQQPLLGITGSFGGLLVFVTVSNILWLFGIHGTMVTGAVWKPIYIALDIENLAAMQNGDPLPHIIGYAFYICWANIGGGGSTFGLNLLMAFRARSEALKKLGRMTLLTSFMRINEPLVFGIPLILNPVTALPFIISPIVNVSIAYWLTVLEVIPRMMGIFPPVGLPIFANVLMQGSFLFVLLQLVLIVLNTAIYYPFFKRLDSMQVEKTRLDIANAQKLENQN</sequence>
<dbReference type="GO" id="GO:0005886">
    <property type="term" value="C:plasma membrane"/>
    <property type="evidence" value="ECO:0007669"/>
    <property type="project" value="UniProtKB-SubCell"/>
</dbReference>
<evidence type="ECO:0000313" key="12">
    <source>
        <dbReference type="Proteomes" id="UP000296159"/>
    </source>
</evidence>
<evidence type="ECO:0000256" key="6">
    <source>
        <dbReference type="ARBA" id="ARBA00022989"/>
    </source>
</evidence>
<dbReference type="GO" id="GO:0009401">
    <property type="term" value="P:phosphoenolpyruvate-dependent sugar phosphotransferase system"/>
    <property type="evidence" value="ECO:0007669"/>
    <property type="project" value="InterPro"/>
</dbReference>
<dbReference type="Pfam" id="PF02378">
    <property type="entry name" value="PTS_EIIC"/>
    <property type="match status" value="1"/>
</dbReference>
<evidence type="ECO:0000256" key="8">
    <source>
        <dbReference type="PIRNR" id="PIRNR006351"/>
    </source>
</evidence>
<gene>
    <name evidence="11" type="ORF">DDT56_11600</name>
</gene>
<keyword evidence="4 8" id="KW-0762">Sugar transport</keyword>
<dbReference type="Proteomes" id="UP000296159">
    <property type="component" value="Unassembled WGS sequence"/>
</dbReference>
<comment type="caution">
    <text evidence="11">The sequence shown here is derived from an EMBL/GenBank/DDBJ whole genome shotgun (WGS) entry which is preliminary data.</text>
</comment>
<dbReference type="PANTHER" id="PTHR33989:SF4">
    <property type="entry name" value="PTS SYSTEM N,N'-DIACETYLCHITOBIOSE-SPECIFIC EIIC COMPONENT"/>
    <property type="match status" value="1"/>
</dbReference>
<name>A0A2U1U142_9GAMM</name>
<evidence type="ECO:0000256" key="5">
    <source>
        <dbReference type="ARBA" id="ARBA00022692"/>
    </source>
</evidence>
<feature type="transmembrane region" description="Helical" evidence="9">
    <location>
        <begin position="375"/>
        <end position="403"/>
    </location>
</feature>
<dbReference type="PIRSF" id="PIRSF006351">
    <property type="entry name" value="PTS_EIIC-Cellobiose"/>
    <property type="match status" value="1"/>
</dbReference>
<proteinExistence type="predicted"/>
<keyword evidence="12" id="KW-1185">Reference proteome</keyword>
<dbReference type="NCBIfam" id="TIGR00410">
    <property type="entry name" value="lacE"/>
    <property type="match status" value="1"/>
</dbReference>
<evidence type="ECO:0000256" key="9">
    <source>
        <dbReference type="SAM" id="Phobius"/>
    </source>
</evidence>
<keyword evidence="3 8" id="KW-1003">Cell membrane</keyword>
<dbReference type="InterPro" id="IPR003352">
    <property type="entry name" value="PTS_EIIC"/>
</dbReference>
<evidence type="ECO:0000256" key="4">
    <source>
        <dbReference type="ARBA" id="ARBA00022597"/>
    </source>
</evidence>
<evidence type="ECO:0000313" key="11">
    <source>
        <dbReference type="EMBL" id="PWC15379.1"/>
    </source>
</evidence>
<dbReference type="PANTHER" id="PTHR33989">
    <property type="match status" value="1"/>
</dbReference>
<feature type="transmembrane region" description="Helical" evidence="9">
    <location>
        <begin position="67"/>
        <end position="88"/>
    </location>
</feature>
<feature type="transmembrane region" description="Helical" evidence="9">
    <location>
        <begin position="23"/>
        <end position="47"/>
    </location>
</feature>
<keyword evidence="6 9" id="KW-1133">Transmembrane helix</keyword>
<feature type="transmembrane region" description="Helical" evidence="9">
    <location>
        <begin position="275"/>
        <end position="299"/>
    </location>
</feature>
<feature type="transmembrane region" description="Helical" evidence="9">
    <location>
        <begin position="213"/>
        <end position="236"/>
    </location>
</feature>
<comment type="function">
    <text evidence="8">The phosphoenolpyruvate-dependent sugar phosphotransferase system (PTS), a major carbohydrate active -transport system, catalyzes the phosphorylation of incoming sugar substrates concomitant with their translocation across the cell membrane.</text>
</comment>
<accession>A0A2U1U142</accession>
<feature type="domain" description="PTS EIIC type-3" evidence="10">
    <location>
        <begin position="7"/>
        <end position="405"/>
    </location>
</feature>
<comment type="subcellular location">
    <subcellularLocation>
        <location evidence="1">Cell membrane</location>
        <topology evidence="1">Multi-pass membrane protein</topology>
    </subcellularLocation>
</comment>
<dbReference type="InterPro" id="IPR004501">
    <property type="entry name" value="PTS_EIIC_3"/>
</dbReference>
<reference evidence="11 12" key="1">
    <citation type="submission" date="2018-04" db="EMBL/GenBank/DDBJ databases">
        <title>Brenneria corticis sp.nov.</title>
        <authorList>
            <person name="Li Y."/>
        </authorList>
    </citation>
    <scope>NUCLEOTIDE SEQUENCE [LARGE SCALE GENOMIC DNA]</scope>
    <source>
        <strain evidence="11 12">CFCC 11842</strain>
    </source>
</reference>
<dbReference type="AlphaFoldDB" id="A0A2U1U142"/>
<evidence type="ECO:0000259" key="10">
    <source>
        <dbReference type="PROSITE" id="PS51105"/>
    </source>
</evidence>
<feature type="transmembrane region" description="Helical" evidence="9">
    <location>
        <begin position="127"/>
        <end position="152"/>
    </location>
</feature>
<dbReference type="RefSeq" id="WP_136166605.1">
    <property type="nucleotide sequence ID" value="NZ_KZ819079.1"/>
</dbReference>
<protein>
    <recommendedName>
        <fullName evidence="8">Permease IIC component</fullName>
    </recommendedName>
</protein>
<feature type="transmembrane region" description="Helical" evidence="9">
    <location>
        <begin position="325"/>
        <end position="355"/>
    </location>
</feature>
<dbReference type="EMBL" id="QDKH01000011">
    <property type="protein sequence ID" value="PWC15379.1"/>
    <property type="molecule type" value="Genomic_DNA"/>
</dbReference>
<dbReference type="InterPro" id="IPR051088">
    <property type="entry name" value="PTS_Sugar-EIIC/EIIB"/>
</dbReference>
<keyword evidence="2 8" id="KW-0813">Transport</keyword>
<organism evidence="11 12">
    <name type="scientific">Brenneria corticis</name>
    <dbReference type="NCBI Taxonomy" id="2173106"/>
    <lineage>
        <taxon>Bacteria</taxon>
        <taxon>Pseudomonadati</taxon>
        <taxon>Pseudomonadota</taxon>
        <taxon>Gammaproteobacteria</taxon>
        <taxon>Enterobacterales</taxon>
        <taxon>Pectobacteriaceae</taxon>
        <taxon>Brenneria</taxon>
    </lineage>
</organism>
<dbReference type="InterPro" id="IPR004796">
    <property type="entry name" value="PTS_IIC_cello"/>
</dbReference>
<evidence type="ECO:0000256" key="7">
    <source>
        <dbReference type="ARBA" id="ARBA00023136"/>
    </source>
</evidence>
<keyword evidence="5 9" id="KW-0812">Transmembrane</keyword>